<reference evidence="2 4" key="2">
    <citation type="submission" date="2020-12" db="EMBL/GenBank/DDBJ databases">
        <title>Taxonomic evaluation of the Bacillus sporothermodurans group of bacteria based on whole genome sequences.</title>
        <authorList>
            <person name="Fiedler G."/>
            <person name="Herbstmann A.-D."/>
            <person name="Doll E."/>
            <person name="Wenning M."/>
            <person name="Brinks E."/>
            <person name="Kabisch J."/>
            <person name="Breitenwieser F."/>
            <person name="Lappann M."/>
            <person name="Boehnlein C."/>
            <person name="Franz C."/>
        </authorList>
    </citation>
    <scope>NUCLEOTIDE SEQUENCE [LARGE SCALE GENOMIC DNA]</scope>
    <source>
        <strain evidence="2 4">DSM 10599</strain>
    </source>
</reference>
<protein>
    <submittedName>
        <fullName evidence="1">Uncharacterized protein</fullName>
    </submittedName>
</protein>
<dbReference type="OrthoDB" id="2362148at2"/>
<dbReference type="Proteomes" id="UP000595512">
    <property type="component" value="Chromosome"/>
</dbReference>
<evidence type="ECO:0000313" key="4">
    <source>
        <dbReference type="Proteomes" id="UP000595512"/>
    </source>
</evidence>
<evidence type="ECO:0000313" key="2">
    <source>
        <dbReference type="EMBL" id="QQX26332.1"/>
    </source>
</evidence>
<dbReference type="Proteomes" id="UP000075666">
    <property type="component" value="Unassembled WGS sequence"/>
</dbReference>
<dbReference type="STRING" id="46224.B4102_3517"/>
<organism evidence="1 3">
    <name type="scientific">Heyndrickxia sporothermodurans</name>
    <dbReference type="NCBI Taxonomy" id="46224"/>
    <lineage>
        <taxon>Bacteria</taxon>
        <taxon>Bacillati</taxon>
        <taxon>Bacillota</taxon>
        <taxon>Bacilli</taxon>
        <taxon>Bacillales</taxon>
        <taxon>Bacillaceae</taxon>
        <taxon>Heyndrickxia</taxon>
    </lineage>
</organism>
<dbReference type="AlphaFoldDB" id="A0A150KNQ3"/>
<evidence type="ECO:0000313" key="3">
    <source>
        <dbReference type="Proteomes" id="UP000075666"/>
    </source>
</evidence>
<reference evidence="1 3" key="1">
    <citation type="submission" date="2016-01" db="EMBL/GenBank/DDBJ databases">
        <title>Genome Sequences of Twelve Sporeforming Bacillus Species Isolated from Foods.</title>
        <authorList>
            <person name="Berendsen E.M."/>
            <person name="Wells-Bennik M.H."/>
            <person name="Krawcyk A.O."/>
            <person name="De Jong A."/>
            <person name="Holsappel S."/>
            <person name="Eijlander R.T."/>
            <person name="Kuipers O.P."/>
        </authorList>
    </citation>
    <scope>NUCLEOTIDE SEQUENCE [LARGE SCALE GENOMIC DNA]</scope>
    <source>
        <strain evidence="1 3">B4102</strain>
    </source>
</reference>
<keyword evidence="3" id="KW-1185">Reference proteome</keyword>
<dbReference type="EMBL" id="LQYN01000082">
    <property type="protein sequence ID" value="KYC98006.1"/>
    <property type="molecule type" value="Genomic_DNA"/>
</dbReference>
<dbReference type="EMBL" id="CP066701">
    <property type="protein sequence ID" value="QQX26332.1"/>
    <property type="molecule type" value="Genomic_DNA"/>
</dbReference>
<evidence type="ECO:0000313" key="1">
    <source>
        <dbReference type="EMBL" id="KYC98006.1"/>
    </source>
</evidence>
<accession>A0A150KNQ3</accession>
<dbReference type="PATRIC" id="fig|46224.3.peg.4059"/>
<name>A0A150KNQ3_9BACI</name>
<proteinExistence type="predicted"/>
<sequence>MDIQQASRLLNVAGKQTSYQNNCIKEKVDLYENYYQLEKDRDKWKYGLFMVERQNNPYFKVQKEFDKETEGAKYFFLDRLSSFYFSTKIKPFMNSHSELDIGGSNFDENKLYKAMSILSIPSSLLVTSKSKIKNRAIMITNEDATNSIVSLVDNSGNIIKSTIPISKQRALLIAFKKVYMLYLFENEVTKLMQSENIQGDFSDNDINIFLS</sequence>
<dbReference type="RefSeq" id="WP_066233676.1">
    <property type="nucleotide sequence ID" value="NZ_CP066701.1"/>
</dbReference>
<gene>
    <name evidence="1" type="ORF">B4102_3517</name>
    <name evidence="2" type="ORF">JGZ69_05535</name>
</gene>
<dbReference type="KEGG" id="hspo:JGZ69_05535"/>